<dbReference type="InterPro" id="IPR011008">
    <property type="entry name" value="Dimeric_a/b-barrel"/>
</dbReference>
<protein>
    <submittedName>
        <fullName evidence="2">Ethyl tert-butyl ether degradation protein EthD</fullName>
    </submittedName>
</protein>
<comment type="caution">
    <text evidence="2">The sequence shown here is derived from an EMBL/GenBank/DDBJ whole genome shotgun (WGS) entry which is preliminary data.</text>
</comment>
<gene>
    <name evidence="2" type="ORF">C2L80_04375</name>
</gene>
<dbReference type="Proteomes" id="UP000236488">
    <property type="component" value="Unassembled WGS sequence"/>
</dbReference>
<evidence type="ECO:0000313" key="3">
    <source>
        <dbReference type="Proteomes" id="UP000236488"/>
    </source>
</evidence>
<dbReference type="AlphaFoldDB" id="A0A2K2U6B3"/>
<feature type="domain" description="EthD" evidence="1">
    <location>
        <begin position="129"/>
        <end position="214"/>
    </location>
</feature>
<sequence length="231" mass="25867">MISRCGLMQKREDMSVEEFQDYWLNVHGPIASAMTNLRQYDQHVVVGAETSRAQGPVRIDGYSELQFDSYGDMLEGVESLHGEGANDVPLFANPHCPILVLAKRSVIKIPEYLRGKKLVQRVSFLGRAEGVSSERFAKEWWNIHDRLVQTVPGCVGYNQDLFIDRIDGGVSVSYDELPVEGMAELWFETREALDEFCASPEFARASAHAAEFVGTIDTYLTETYPVAVPSV</sequence>
<proteinExistence type="predicted"/>
<dbReference type="Pfam" id="PF07110">
    <property type="entry name" value="EthD"/>
    <property type="match status" value="2"/>
</dbReference>
<dbReference type="SUPFAM" id="SSF54909">
    <property type="entry name" value="Dimeric alpha+beta barrel"/>
    <property type="match status" value="2"/>
</dbReference>
<dbReference type="EMBL" id="PPEL01000015">
    <property type="protein sequence ID" value="PNV65841.1"/>
    <property type="molecule type" value="Genomic_DNA"/>
</dbReference>
<dbReference type="Gene3D" id="3.30.70.100">
    <property type="match status" value="2"/>
</dbReference>
<feature type="domain" description="EthD" evidence="1">
    <location>
        <begin position="11"/>
        <end position="93"/>
    </location>
</feature>
<organism evidence="2 3">
    <name type="scientific">Rubneribacter badeniensis</name>
    <dbReference type="NCBI Taxonomy" id="2070688"/>
    <lineage>
        <taxon>Bacteria</taxon>
        <taxon>Bacillati</taxon>
        <taxon>Actinomycetota</taxon>
        <taxon>Coriobacteriia</taxon>
        <taxon>Eggerthellales</taxon>
        <taxon>Eggerthellaceae</taxon>
        <taxon>Rubneribacter</taxon>
    </lineage>
</organism>
<dbReference type="InterPro" id="IPR009799">
    <property type="entry name" value="EthD_dom"/>
</dbReference>
<name>A0A2K2U6B3_9ACTN</name>
<dbReference type="NCBIfam" id="TIGR02118">
    <property type="entry name" value="EthD family reductase"/>
    <property type="match status" value="2"/>
</dbReference>
<reference evidence="2 3" key="1">
    <citation type="journal article" date="2018" name="Int. J. Syst. Evol. Microbiol.">
        <title>Rubneribacter badeniensis gen. nov., sp. nov. and Enteroscipio rubneri gen. nov., sp. nov., new members of the Eggerthellaceae isolated from human faeces.</title>
        <authorList>
            <person name="Danylec N."/>
            <person name="Gobl A."/>
            <person name="Stoll D.A."/>
            <person name="Hetzer B."/>
            <person name="Kulling S.E."/>
            <person name="Huch M."/>
        </authorList>
    </citation>
    <scope>NUCLEOTIDE SEQUENCE [LARGE SCALE GENOMIC DNA]</scope>
    <source>
        <strain evidence="2 3">ResAG-85</strain>
    </source>
</reference>
<dbReference type="RefSeq" id="WP_103262747.1">
    <property type="nucleotide sequence ID" value="NZ_PPEL01000015.1"/>
</dbReference>
<evidence type="ECO:0000313" key="2">
    <source>
        <dbReference type="EMBL" id="PNV65841.1"/>
    </source>
</evidence>
<dbReference type="GO" id="GO:0016491">
    <property type="term" value="F:oxidoreductase activity"/>
    <property type="evidence" value="ECO:0007669"/>
    <property type="project" value="InterPro"/>
</dbReference>
<accession>A0A2K2U6B3</accession>
<evidence type="ECO:0000259" key="1">
    <source>
        <dbReference type="Pfam" id="PF07110"/>
    </source>
</evidence>
<keyword evidence="3" id="KW-1185">Reference proteome</keyword>